<accession>A0A5D4TBJ2</accession>
<evidence type="ECO:0000313" key="1">
    <source>
        <dbReference type="EMBL" id="TYS72729.1"/>
    </source>
</evidence>
<organism evidence="1 2">
    <name type="scientific">Sutcliffiella horikoshii</name>
    <dbReference type="NCBI Taxonomy" id="79883"/>
    <lineage>
        <taxon>Bacteria</taxon>
        <taxon>Bacillati</taxon>
        <taxon>Bacillota</taxon>
        <taxon>Bacilli</taxon>
        <taxon>Bacillales</taxon>
        <taxon>Bacillaceae</taxon>
        <taxon>Sutcliffiella</taxon>
    </lineage>
</organism>
<dbReference type="RefSeq" id="WP_148978795.1">
    <property type="nucleotide sequence ID" value="NZ_JBNILM010000002.1"/>
</dbReference>
<sequence>MLWFTLILIAGLISLYIHDHFYGKNVPPSNKGLPIKGMLVTGILYYLVQEGLLTKEEEKELKESSLEELEGYVSEKGILNQDEWGELCLYQCETNENVFDLDMPT</sequence>
<evidence type="ECO:0000313" key="2">
    <source>
        <dbReference type="Proteomes" id="UP000324517"/>
    </source>
</evidence>
<gene>
    <name evidence="1" type="ORF">FZC75_06530</name>
</gene>
<dbReference type="OrthoDB" id="2886364at2"/>
<proteinExistence type="predicted"/>
<dbReference type="EMBL" id="VTET01000003">
    <property type="protein sequence ID" value="TYS72729.1"/>
    <property type="molecule type" value="Genomic_DNA"/>
</dbReference>
<protein>
    <submittedName>
        <fullName evidence="1">Uncharacterized protein</fullName>
    </submittedName>
</protein>
<dbReference type="Proteomes" id="UP000324517">
    <property type="component" value="Unassembled WGS sequence"/>
</dbReference>
<dbReference type="AlphaFoldDB" id="A0A5D4TBJ2"/>
<reference evidence="1 2" key="1">
    <citation type="submission" date="2019-08" db="EMBL/GenBank/DDBJ databases">
        <title>Bacillus genomes from the desert of Cuatro Cienegas, Coahuila.</title>
        <authorList>
            <person name="Olmedo-Alvarez G."/>
        </authorList>
    </citation>
    <scope>NUCLEOTIDE SEQUENCE [LARGE SCALE GENOMIC DNA]</scope>
    <source>
        <strain evidence="1 2">CH98b_3T</strain>
    </source>
</reference>
<name>A0A5D4TBJ2_9BACI</name>
<comment type="caution">
    <text evidence="1">The sequence shown here is derived from an EMBL/GenBank/DDBJ whole genome shotgun (WGS) entry which is preliminary data.</text>
</comment>